<organism evidence="2">
    <name type="scientific">Anguilla anguilla</name>
    <name type="common">European freshwater eel</name>
    <name type="synonym">Muraena anguilla</name>
    <dbReference type="NCBI Taxonomy" id="7936"/>
    <lineage>
        <taxon>Eukaryota</taxon>
        <taxon>Metazoa</taxon>
        <taxon>Chordata</taxon>
        <taxon>Craniata</taxon>
        <taxon>Vertebrata</taxon>
        <taxon>Euteleostomi</taxon>
        <taxon>Actinopterygii</taxon>
        <taxon>Neopterygii</taxon>
        <taxon>Teleostei</taxon>
        <taxon>Anguilliformes</taxon>
        <taxon>Anguillidae</taxon>
        <taxon>Anguilla</taxon>
    </lineage>
</organism>
<name>A0A0E9WAI4_ANGAN</name>
<keyword evidence="1" id="KW-1133">Transmembrane helix</keyword>
<reference evidence="2" key="2">
    <citation type="journal article" date="2015" name="Fish Shellfish Immunol.">
        <title>Early steps in the European eel (Anguilla anguilla)-Vibrio vulnificus interaction in the gills: Role of the RtxA13 toxin.</title>
        <authorList>
            <person name="Callol A."/>
            <person name="Pajuelo D."/>
            <person name="Ebbesson L."/>
            <person name="Teles M."/>
            <person name="MacKenzie S."/>
            <person name="Amaro C."/>
        </authorList>
    </citation>
    <scope>NUCLEOTIDE SEQUENCE</scope>
</reference>
<feature type="transmembrane region" description="Helical" evidence="1">
    <location>
        <begin position="9"/>
        <end position="27"/>
    </location>
</feature>
<proteinExistence type="predicted"/>
<evidence type="ECO:0000313" key="2">
    <source>
        <dbReference type="EMBL" id="JAH87352.1"/>
    </source>
</evidence>
<sequence>MIFIHPRQYNLSSVFCIFILCMSWMPYKNGPKWEKVFPTDHDTN</sequence>
<reference evidence="2" key="1">
    <citation type="submission" date="2014-11" db="EMBL/GenBank/DDBJ databases">
        <authorList>
            <person name="Amaro Gonzalez C."/>
        </authorList>
    </citation>
    <scope>NUCLEOTIDE SEQUENCE</scope>
</reference>
<dbReference type="AlphaFoldDB" id="A0A0E9WAI4"/>
<keyword evidence="1" id="KW-0812">Transmembrane</keyword>
<dbReference type="EMBL" id="GBXM01021225">
    <property type="protein sequence ID" value="JAH87352.1"/>
    <property type="molecule type" value="Transcribed_RNA"/>
</dbReference>
<accession>A0A0E9WAI4</accession>
<keyword evidence="1" id="KW-0472">Membrane</keyword>
<evidence type="ECO:0000256" key="1">
    <source>
        <dbReference type="SAM" id="Phobius"/>
    </source>
</evidence>
<protein>
    <submittedName>
        <fullName evidence="2">Uncharacterized protein</fullName>
    </submittedName>
</protein>